<dbReference type="PIRSF" id="PIRSF037834">
    <property type="entry name" value="PA_CoA_Oase3"/>
    <property type="match status" value="1"/>
</dbReference>
<dbReference type="InterPro" id="IPR011882">
    <property type="entry name" value="PaaC"/>
</dbReference>
<evidence type="ECO:0000256" key="1">
    <source>
        <dbReference type="SAM" id="MobiDB-lite"/>
    </source>
</evidence>
<name>A0AAP4BR91_9CORY</name>
<dbReference type="GO" id="GO:0005829">
    <property type="term" value="C:cytosol"/>
    <property type="evidence" value="ECO:0007669"/>
    <property type="project" value="TreeGrafter"/>
</dbReference>
<dbReference type="EC" id="1.14.13.149" evidence="2"/>
<dbReference type="GO" id="GO:0097266">
    <property type="term" value="F:phenylacetyl-CoA 1,2-epoxidase activity"/>
    <property type="evidence" value="ECO:0007669"/>
    <property type="project" value="UniProtKB-EC"/>
</dbReference>
<protein>
    <submittedName>
        <fullName evidence="2">Phenylacetate-CoA oxygenase subunit PaaC</fullName>
        <ecNumber evidence="2">1.14.13.149</ecNumber>
    </submittedName>
</protein>
<accession>A0AAP4BR91</accession>
<dbReference type="Gene3D" id="1.20.1260.10">
    <property type="match status" value="1"/>
</dbReference>
<evidence type="ECO:0000313" key="3">
    <source>
        <dbReference type="Proteomes" id="UP001226160"/>
    </source>
</evidence>
<dbReference type="RefSeq" id="WP_284589371.1">
    <property type="nucleotide sequence ID" value="NZ_JASNVP010000001.1"/>
</dbReference>
<gene>
    <name evidence="2" type="primary">paaC</name>
    <name evidence="2" type="ORF">QPX54_00215</name>
</gene>
<dbReference type="PANTHER" id="PTHR30458">
    <property type="entry name" value="PHENYLACETIC ACID DEGRADATION PROTEIN PAA"/>
    <property type="match status" value="1"/>
</dbReference>
<comment type="caution">
    <text evidence="2">The sequence shown here is derived from an EMBL/GenBank/DDBJ whole genome shotgun (WGS) entry which is preliminary data.</text>
</comment>
<dbReference type="AlphaFoldDB" id="A0AAP4BR91"/>
<dbReference type="InterPro" id="IPR007814">
    <property type="entry name" value="PaaA_PaaC"/>
</dbReference>
<feature type="region of interest" description="Disordered" evidence="1">
    <location>
        <begin position="1"/>
        <end position="25"/>
    </location>
</feature>
<proteinExistence type="predicted"/>
<dbReference type="Pfam" id="PF05138">
    <property type="entry name" value="PaaA_PaaC"/>
    <property type="match status" value="1"/>
</dbReference>
<dbReference type="NCBIfam" id="TIGR02158">
    <property type="entry name" value="PA_CoA_Oxy3"/>
    <property type="match status" value="1"/>
</dbReference>
<dbReference type="GO" id="GO:0010124">
    <property type="term" value="P:phenylacetate catabolic process"/>
    <property type="evidence" value="ECO:0007669"/>
    <property type="project" value="InterPro"/>
</dbReference>
<dbReference type="Proteomes" id="UP001226160">
    <property type="component" value="Unassembled WGS sequence"/>
</dbReference>
<sequence length="277" mass="31420">MSFANTESATKQNQGEGITAEFIQQSDARADETTARYALMLGDDALMLGQRLGWWISRAPEMEEDVALANIALDLIGHARFFLSYAGTAWDKTEDDLAYFRNEEQFRSARLIEQENGDFGQTIARQFLFSYYQLGLYARLVNSSDTTIAAIAAKALKEAQYHVDHANQWVLRLGLGTEESKQRIEDGLYYMWPYVDELFENLPIHEELSPSGVAVLPSSLREEWDERVQYVLREAGLEVPTSKPAMSGQRTGRFSEQRGYILAEMQSLARQHPGATW</sequence>
<organism evidence="2 3">
    <name type="scientific">Corynebacterium propinquum</name>
    <dbReference type="NCBI Taxonomy" id="43769"/>
    <lineage>
        <taxon>Bacteria</taxon>
        <taxon>Bacillati</taxon>
        <taxon>Actinomycetota</taxon>
        <taxon>Actinomycetes</taxon>
        <taxon>Mycobacteriales</taxon>
        <taxon>Corynebacteriaceae</taxon>
        <taxon>Corynebacterium</taxon>
    </lineage>
</organism>
<dbReference type="EMBL" id="JASNVP010000001">
    <property type="protein sequence ID" value="MDK4324950.1"/>
    <property type="molecule type" value="Genomic_DNA"/>
</dbReference>
<dbReference type="InterPro" id="IPR012347">
    <property type="entry name" value="Ferritin-like"/>
</dbReference>
<keyword evidence="2" id="KW-0560">Oxidoreductase</keyword>
<reference evidence="2" key="1">
    <citation type="submission" date="2023-05" db="EMBL/GenBank/DDBJ databases">
        <title>Metabolic capabilities are highly conserved among human nasal-associated Corynebacterium species in pangenomic analyses.</title>
        <authorList>
            <person name="Tran T.H."/>
            <person name="Roberts A.Q."/>
            <person name="Escapa I.F."/>
            <person name="Gao W."/>
            <person name="Conlan S."/>
            <person name="Kong H."/>
            <person name="Segre J.A."/>
            <person name="Kelly M.S."/>
            <person name="Lemon K.P."/>
        </authorList>
    </citation>
    <scope>NUCLEOTIDE SEQUENCE</scope>
    <source>
        <strain evidence="2">KPL2654</strain>
    </source>
</reference>
<evidence type="ECO:0000313" key="2">
    <source>
        <dbReference type="EMBL" id="MDK4324950.1"/>
    </source>
</evidence>
<dbReference type="PANTHER" id="PTHR30458:SF0">
    <property type="entry name" value="1,2-PHENYLACETYL-COA EPOXIDASE, SUBUNIT C"/>
    <property type="match status" value="1"/>
</dbReference>
<dbReference type="InterPro" id="IPR009078">
    <property type="entry name" value="Ferritin-like_SF"/>
</dbReference>
<dbReference type="InterPro" id="IPR052703">
    <property type="entry name" value="Aromatic_CoA_ox/epox"/>
</dbReference>
<dbReference type="SUPFAM" id="SSF47240">
    <property type="entry name" value="Ferritin-like"/>
    <property type="match status" value="1"/>
</dbReference>